<dbReference type="EMBL" id="KV427617">
    <property type="protein sequence ID" value="KZT07980.1"/>
    <property type="molecule type" value="Genomic_DNA"/>
</dbReference>
<evidence type="ECO:0000256" key="1">
    <source>
        <dbReference type="SAM" id="MobiDB-lite"/>
    </source>
</evidence>
<proteinExistence type="predicted"/>
<feature type="compositionally biased region" description="Low complexity" evidence="1">
    <location>
        <begin position="132"/>
        <end position="143"/>
    </location>
</feature>
<dbReference type="Proteomes" id="UP000076871">
    <property type="component" value="Unassembled WGS sequence"/>
</dbReference>
<dbReference type="AlphaFoldDB" id="A0A165EYG4"/>
<dbReference type="GeneID" id="63829440"/>
<gene>
    <name evidence="2" type="ORF">LAESUDRAFT_758109</name>
</gene>
<feature type="region of interest" description="Disordered" evidence="1">
    <location>
        <begin position="265"/>
        <end position="289"/>
    </location>
</feature>
<feature type="region of interest" description="Disordered" evidence="1">
    <location>
        <begin position="65"/>
        <end position="187"/>
    </location>
</feature>
<organism evidence="2 3">
    <name type="scientific">Laetiporus sulphureus 93-53</name>
    <dbReference type="NCBI Taxonomy" id="1314785"/>
    <lineage>
        <taxon>Eukaryota</taxon>
        <taxon>Fungi</taxon>
        <taxon>Dikarya</taxon>
        <taxon>Basidiomycota</taxon>
        <taxon>Agaricomycotina</taxon>
        <taxon>Agaricomycetes</taxon>
        <taxon>Polyporales</taxon>
        <taxon>Laetiporus</taxon>
    </lineage>
</organism>
<protein>
    <submittedName>
        <fullName evidence="2">Uncharacterized protein</fullName>
    </submittedName>
</protein>
<accession>A0A165EYG4</accession>
<feature type="compositionally biased region" description="Polar residues" evidence="1">
    <location>
        <begin position="277"/>
        <end position="289"/>
    </location>
</feature>
<feature type="compositionally biased region" description="Basic and acidic residues" evidence="1">
    <location>
        <begin position="76"/>
        <end position="91"/>
    </location>
</feature>
<feature type="compositionally biased region" description="Low complexity" evidence="1">
    <location>
        <begin position="103"/>
        <end position="118"/>
    </location>
</feature>
<dbReference type="RefSeq" id="XP_040765720.1">
    <property type="nucleotide sequence ID" value="XM_040912412.1"/>
</dbReference>
<reference evidence="2 3" key="1">
    <citation type="journal article" date="2016" name="Mol. Biol. Evol.">
        <title>Comparative Genomics of Early-Diverging Mushroom-Forming Fungi Provides Insights into the Origins of Lignocellulose Decay Capabilities.</title>
        <authorList>
            <person name="Nagy L.G."/>
            <person name="Riley R."/>
            <person name="Tritt A."/>
            <person name="Adam C."/>
            <person name="Daum C."/>
            <person name="Floudas D."/>
            <person name="Sun H."/>
            <person name="Yadav J.S."/>
            <person name="Pangilinan J."/>
            <person name="Larsson K.H."/>
            <person name="Matsuura K."/>
            <person name="Barry K."/>
            <person name="Labutti K."/>
            <person name="Kuo R."/>
            <person name="Ohm R.A."/>
            <person name="Bhattacharya S.S."/>
            <person name="Shirouzu T."/>
            <person name="Yoshinaga Y."/>
            <person name="Martin F.M."/>
            <person name="Grigoriev I.V."/>
            <person name="Hibbett D.S."/>
        </authorList>
    </citation>
    <scope>NUCLEOTIDE SEQUENCE [LARGE SCALE GENOMIC DNA]</scope>
    <source>
        <strain evidence="2 3">93-53</strain>
    </source>
</reference>
<name>A0A165EYG4_9APHY</name>
<evidence type="ECO:0000313" key="3">
    <source>
        <dbReference type="Proteomes" id="UP000076871"/>
    </source>
</evidence>
<dbReference type="InParanoid" id="A0A165EYG4"/>
<evidence type="ECO:0000313" key="2">
    <source>
        <dbReference type="EMBL" id="KZT07980.1"/>
    </source>
</evidence>
<sequence>MRCLSCALPSSTCPYVVCALNAPLQTPITDTLANQLRVSTWLRSAPATSTFTFVVPAPTLTPDLYPGASCSLRRGSTRDAPRNRIQDDPHVRPPPSSTAPGASQNSTSQLSLTRSSSTKPADMSSGMPSCTRSAIRSRPSSSSEQQAPVAPPPILPCPGRNLSRRSVRARRGSTRTTSQGDASASWHPDHADRALLSSPSCPFALSSTRLHCIPTHPLDVPISSPPVTLSKANHLFTPTTSITLASRTPAYILCGFLLPHPPFLPHTSPPPHSSPSITTRHQFQKPTPSLPTIQTTHAHWCGSRAGRPAARTSGTGGSSVSSGVSARVQTGVAYCVGVWEAGIEGGEGGPWRSGTVTVRCLCGLDILVLRDRAATWILGRRMLLWSALGGHVGAYLGGMCIVRATLLSRVKALGDCAGANATRRVHLVELELVACGNGNGGGGDGDGDGPTRSIPAPSFRVLPHSLRPIDPVSRAPHGFMRSCVVLASLARRSRVAGPGPERLGAVALGACTTPVLPAQRGVSDALRCEVWWCVDVSWIVCAASSFAVCFWAGKMAAGVSREGGVRCEVRGSGFQGPPKEAWSVWAFEGEMERLGALCVWFDVGSSEQSSPARVEVFRRL</sequence>
<keyword evidence="3" id="KW-1185">Reference proteome</keyword>
<feature type="compositionally biased region" description="Basic residues" evidence="1">
    <location>
        <begin position="162"/>
        <end position="173"/>
    </location>
</feature>
<feature type="region of interest" description="Disordered" evidence="1">
    <location>
        <begin position="304"/>
        <end position="323"/>
    </location>
</feature>